<evidence type="ECO:0000256" key="1">
    <source>
        <dbReference type="SAM" id="MobiDB-lite"/>
    </source>
</evidence>
<proteinExistence type="predicted"/>
<evidence type="ECO:0000313" key="4">
    <source>
        <dbReference type="Proteomes" id="UP000070093"/>
    </source>
</evidence>
<dbReference type="EMBL" id="LTAG01000111">
    <property type="protein sequence ID" value="KXO15255.1"/>
    <property type="molecule type" value="Genomic_DNA"/>
</dbReference>
<protein>
    <recommendedName>
        <fullName evidence="2">Phage head morphogenesis domain-containing protein</fullName>
    </recommendedName>
</protein>
<dbReference type="Pfam" id="PF04233">
    <property type="entry name" value="Phage_Mu_F"/>
    <property type="match status" value="1"/>
</dbReference>
<feature type="domain" description="Phage head morphogenesis" evidence="2">
    <location>
        <begin position="135"/>
        <end position="213"/>
    </location>
</feature>
<feature type="region of interest" description="Disordered" evidence="1">
    <location>
        <begin position="220"/>
        <end position="246"/>
    </location>
</feature>
<dbReference type="InterPro" id="IPR006528">
    <property type="entry name" value="Phage_head_morphogenesis_dom"/>
</dbReference>
<dbReference type="STRING" id="28125.HMPREF3202_01935"/>
<dbReference type="PATRIC" id="fig|28125.4.peg.1928"/>
<evidence type="ECO:0000259" key="2">
    <source>
        <dbReference type="Pfam" id="PF04233"/>
    </source>
</evidence>
<reference evidence="3 4" key="1">
    <citation type="submission" date="2016-02" db="EMBL/GenBank/DDBJ databases">
        <authorList>
            <person name="Wen L."/>
            <person name="He K."/>
            <person name="Yang H."/>
        </authorList>
    </citation>
    <scope>NUCLEOTIDE SEQUENCE [LARGE SCALE GENOMIC DNA]</scope>
    <source>
        <strain evidence="3 4">GED7880</strain>
    </source>
</reference>
<accession>A0A137SS63</accession>
<organism evidence="3 4">
    <name type="scientific">Prevotella bivia</name>
    <dbReference type="NCBI Taxonomy" id="28125"/>
    <lineage>
        <taxon>Bacteria</taxon>
        <taxon>Pseudomonadati</taxon>
        <taxon>Bacteroidota</taxon>
        <taxon>Bacteroidia</taxon>
        <taxon>Bacteroidales</taxon>
        <taxon>Prevotellaceae</taxon>
        <taxon>Prevotella</taxon>
    </lineage>
</organism>
<dbReference type="AlphaFoldDB" id="A0A137SS63"/>
<dbReference type="Proteomes" id="UP000070093">
    <property type="component" value="Unassembled WGS sequence"/>
</dbReference>
<dbReference type="RefSeq" id="WP_061315389.1">
    <property type="nucleotide sequence ID" value="NZ_KQ965707.1"/>
</dbReference>
<gene>
    <name evidence="3" type="ORF">HMPREF3202_01935</name>
</gene>
<evidence type="ECO:0000313" key="3">
    <source>
        <dbReference type="EMBL" id="KXO15255.1"/>
    </source>
</evidence>
<comment type="caution">
    <text evidence="3">The sequence shown here is derived from an EMBL/GenBank/DDBJ whole genome shotgun (WGS) entry which is preliminary data.</text>
</comment>
<sequence length="460" mass="52638">MIDTLYYGEHCSCSGHSHFHNESPAISFNVVQAFLQRIHNKPELAEGIDPGLWSAVVKVINEATVEGLSQSNATSTHDEEFYRALRHSNEVFAAFKVHSLAGEVANKLLDSDGKLKPFSQWVDDVKGITSHHVGAWLRTEYDTAVIRAHNAADWREFERNKDILPNLRWMPTTSPSPEGSHRNYWMAKLTLPIDDPFWNNHHPGDRWNCKCSLEATDDPVNRPADMDAPLPQKGLENNPGKDGHIFNDTHPYFPDKCSQCPFYKPGVKGRITTLFMNRKKDCYNCPYVDAAIPSEQREQRRNEYLEYKDNPLYKDVEFDAKSSGLKATHVEHSFDKKKGWYETTVQEVGFQNGHKVVLEKEDHTVLFKKNTEGTWDNMLFEIAGAETGTSNNIRQALKHCASKPNTEVAVLLFPNDNFNYSIFEEGYNKFYGLRGTSQYRKFKVIYCLNNKGILLIKKPE</sequence>
<name>A0A137SS63_9BACT</name>